<evidence type="ECO:0000313" key="5">
    <source>
        <dbReference type="EMBL" id="QDY88632.1"/>
    </source>
</evidence>
<gene>
    <name evidence="5" type="ORF">FOY43_03140</name>
</gene>
<comment type="similarity">
    <text evidence="1">Belongs to the nitroreductase family.</text>
</comment>
<proteinExistence type="inferred from homology"/>
<dbReference type="InterPro" id="IPR029479">
    <property type="entry name" value="Nitroreductase"/>
</dbReference>
<dbReference type="OrthoDB" id="9782629at2"/>
<reference evidence="6" key="1">
    <citation type="submission" date="2019-07" db="EMBL/GenBank/DDBJ databases">
        <title>Complete genome sequences of three Mycoplasma sp. 1220 strains.</title>
        <authorList>
            <person name="Grozner D."/>
            <person name="Forro B."/>
            <person name="Kovacs A.B."/>
            <person name="Marton S."/>
            <person name="Banyai K."/>
            <person name="Kreizinger Z."/>
            <person name="Sulyok K.M."/>
            <person name="Gyuranecz M."/>
        </authorList>
    </citation>
    <scope>NUCLEOTIDE SEQUENCE [LARGE SCALE GENOMIC DNA]</scope>
    <source>
        <strain evidence="6">MYCAV93</strain>
    </source>
</reference>
<dbReference type="RefSeq" id="WP_146309085.1">
    <property type="nucleotide sequence ID" value="NZ_CP041663.1"/>
</dbReference>
<evidence type="ECO:0000256" key="3">
    <source>
        <dbReference type="ARBA" id="ARBA00023002"/>
    </source>
</evidence>
<organism evidence="5 6">
    <name type="scientific">Mycoplasma anserisalpingitidis</name>
    <dbReference type="NCBI Taxonomy" id="519450"/>
    <lineage>
        <taxon>Bacteria</taxon>
        <taxon>Bacillati</taxon>
        <taxon>Mycoplasmatota</taxon>
        <taxon>Mollicutes</taxon>
        <taxon>Mycoplasmataceae</taxon>
        <taxon>Mycoplasma</taxon>
    </lineage>
</organism>
<dbReference type="Proteomes" id="UP000317512">
    <property type="component" value="Chromosome"/>
</dbReference>
<feature type="domain" description="Nitroreductase" evidence="4">
    <location>
        <begin position="10"/>
        <end position="174"/>
    </location>
</feature>
<dbReference type="Gene3D" id="3.40.109.10">
    <property type="entry name" value="NADH Oxidase"/>
    <property type="match status" value="1"/>
</dbReference>
<evidence type="ECO:0000259" key="4">
    <source>
        <dbReference type="Pfam" id="PF00881"/>
    </source>
</evidence>
<evidence type="ECO:0000256" key="1">
    <source>
        <dbReference type="ARBA" id="ARBA00007118"/>
    </source>
</evidence>
<keyword evidence="3" id="KW-0560">Oxidoreductase</keyword>
<dbReference type="Pfam" id="PF00881">
    <property type="entry name" value="Nitroreductase"/>
    <property type="match status" value="1"/>
</dbReference>
<name>A0A5B8JC38_9MOLU</name>
<dbReference type="InterPro" id="IPR033878">
    <property type="entry name" value="NfsB-like"/>
</dbReference>
<accession>A0A5B8JC38</accession>
<protein>
    <submittedName>
        <fullName evidence="5">NAD(P)H-dependent oxidoreductase</fullName>
    </submittedName>
</protein>
<dbReference type="EMBL" id="CP041663">
    <property type="protein sequence ID" value="QDY88632.1"/>
    <property type="molecule type" value="Genomic_DNA"/>
</dbReference>
<evidence type="ECO:0000256" key="2">
    <source>
        <dbReference type="ARBA" id="ARBA00022857"/>
    </source>
</evidence>
<dbReference type="PANTHER" id="PTHR43673">
    <property type="entry name" value="NAD(P)H NITROREDUCTASE YDGI-RELATED"/>
    <property type="match status" value="1"/>
</dbReference>
<dbReference type="AlphaFoldDB" id="A0A5B8JC38"/>
<evidence type="ECO:0000313" key="6">
    <source>
        <dbReference type="Proteomes" id="UP000317512"/>
    </source>
</evidence>
<sequence>MDFDFLKIAQNRYTTKMYDPSKKISEEDIKKIKEILRLSPSSINGQPWKFTIISNQDLKEKLSTVSMNNAERVKNASHLIVLSRVDDLSIYENHMHANLHPGVVPYYENVIKTSDDAAKAWYKNQVYLAMGFILAALGTMNIDSTPMEGIDAKQYKEILKLDGYMPVLGLAMGYRDKNDFNQISKTPKQRLEESKVIEEIK</sequence>
<dbReference type="GO" id="GO:0016491">
    <property type="term" value="F:oxidoreductase activity"/>
    <property type="evidence" value="ECO:0007669"/>
    <property type="project" value="UniProtKB-KW"/>
</dbReference>
<keyword evidence="2" id="KW-0521">NADP</keyword>
<dbReference type="PANTHER" id="PTHR43673:SF10">
    <property type="entry name" value="NADH DEHYDROGENASE_NAD(P)H NITROREDUCTASE XCC3605-RELATED"/>
    <property type="match status" value="1"/>
</dbReference>
<dbReference type="InterPro" id="IPR000415">
    <property type="entry name" value="Nitroreductase-like"/>
</dbReference>
<dbReference type="SUPFAM" id="SSF55469">
    <property type="entry name" value="FMN-dependent nitroreductase-like"/>
    <property type="match status" value="1"/>
</dbReference>
<dbReference type="CDD" id="cd02149">
    <property type="entry name" value="NfsB-like"/>
    <property type="match status" value="1"/>
</dbReference>